<evidence type="ECO:0000313" key="3">
    <source>
        <dbReference type="Proteomes" id="UP000195402"/>
    </source>
</evidence>
<dbReference type="OrthoDB" id="1391789at2759"/>
<organism evidence="2 3">
    <name type="scientific">Macleaya cordata</name>
    <name type="common">Five-seeded plume-poppy</name>
    <name type="synonym">Bocconia cordata</name>
    <dbReference type="NCBI Taxonomy" id="56857"/>
    <lineage>
        <taxon>Eukaryota</taxon>
        <taxon>Viridiplantae</taxon>
        <taxon>Streptophyta</taxon>
        <taxon>Embryophyta</taxon>
        <taxon>Tracheophyta</taxon>
        <taxon>Spermatophyta</taxon>
        <taxon>Magnoliopsida</taxon>
        <taxon>Ranunculales</taxon>
        <taxon>Papaveraceae</taxon>
        <taxon>Papaveroideae</taxon>
        <taxon>Macleaya</taxon>
    </lineage>
</organism>
<dbReference type="InterPro" id="IPR012337">
    <property type="entry name" value="RNaseH-like_sf"/>
</dbReference>
<dbReference type="PANTHER" id="PTHR47723:SF19">
    <property type="entry name" value="POLYNUCLEOTIDYL TRANSFERASE, RIBONUCLEASE H-LIKE SUPERFAMILY PROTEIN"/>
    <property type="match status" value="1"/>
</dbReference>
<dbReference type="Gene3D" id="3.30.420.10">
    <property type="entry name" value="Ribonuclease H-like superfamily/Ribonuclease H"/>
    <property type="match status" value="1"/>
</dbReference>
<dbReference type="InterPro" id="IPR002156">
    <property type="entry name" value="RNaseH_domain"/>
</dbReference>
<dbReference type="AlphaFoldDB" id="A0A200Q2Z0"/>
<evidence type="ECO:0000313" key="2">
    <source>
        <dbReference type="EMBL" id="OVA04834.1"/>
    </source>
</evidence>
<dbReference type="EMBL" id="MVGT01003244">
    <property type="protein sequence ID" value="OVA04834.1"/>
    <property type="molecule type" value="Genomic_DNA"/>
</dbReference>
<dbReference type="CDD" id="cd06222">
    <property type="entry name" value="RNase_H_like"/>
    <property type="match status" value="1"/>
</dbReference>
<protein>
    <recommendedName>
        <fullName evidence="1">RNase H type-1 domain-containing protein</fullName>
    </recommendedName>
</protein>
<evidence type="ECO:0000259" key="1">
    <source>
        <dbReference type="Pfam" id="PF13456"/>
    </source>
</evidence>
<name>A0A200Q2Z0_MACCD</name>
<dbReference type="InterPro" id="IPR044730">
    <property type="entry name" value="RNase_H-like_dom_plant"/>
</dbReference>
<dbReference type="Pfam" id="PF13456">
    <property type="entry name" value="RVT_3"/>
    <property type="match status" value="1"/>
</dbReference>
<dbReference type="GO" id="GO:0004523">
    <property type="term" value="F:RNA-DNA hybrid ribonuclease activity"/>
    <property type="evidence" value="ECO:0007669"/>
    <property type="project" value="InterPro"/>
</dbReference>
<dbReference type="InterPro" id="IPR053151">
    <property type="entry name" value="RNase_H-like"/>
</dbReference>
<dbReference type="GO" id="GO:0003676">
    <property type="term" value="F:nucleic acid binding"/>
    <property type="evidence" value="ECO:0007669"/>
    <property type="project" value="InterPro"/>
</dbReference>
<dbReference type="PANTHER" id="PTHR47723">
    <property type="entry name" value="OS05G0353850 PROTEIN"/>
    <property type="match status" value="1"/>
</dbReference>
<dbReference type="SUPFAM" id="SSF53098">
    <property type="entry name" value="Ribonuclease H-like"/>
    <property type="match status" value="1"/>
</dbReference>
<keyword evidence="3" id="KW-1185">Reference proteome</keyword>
<reference evidence="2 3" key="1">
    <citation type="journal article" date="2017" name="Mol. Plant">
        <title>The Genome of Medicinal Plant Macleaya cordata Provides New Insights into Benzylisoquinoline Alkaloids Metabolism.</title>
        <authorList>
            <person name="Liu X."/>
            <person name="Liu Y."/>
            <person name="Huang P."/>
            <person name="Ma Y."/>
            <person name="Qing Z."/>
            <person name="Tang Q."/>
            <person name="Cao H."/>
            <person name="Cheng P."/>
            <person name="Zheng Y."/>
            <person name="Yuan Z."/>
            <person name="Zhou Y."/>
            <person name="Liu J."/>
            <person name="Tang Z."/>
            <person name="Zhuo Y."/>
            <person name="Zhang Y."/>
            <person name="Yu L."/>
            <person name="Huang J."/>
            <person name="Yang P."/>
            <person name="Peng Q."/>
            <person name="Zhang J."/>
            <person name="Jiang W."/>
            <person name="Zhang Z."/>
            <person name="Lin K."/>
            <person name="Ro D.K."/>
            <person name="Chen X."/>
            <person name="Xiong X."/>
            <person name="Shang Y."/>
            <person name="Huang S."/>
            <person name="Zeng J."/>
        </authorList>
    </citation>
    <scope>NUCLEOTIDE SEQUENCE [LARGE SCALE GENOMIC DNA]</scope>
    <source>
        <strain evidence="3">cv. BLH2017</strain>
        <tissue evidence="2">Root</tissue>
    </source>
</reference>
<dbReference type="InterPro" id="IPR036397">
    <property type="entry name" value="RNaseH_sf"/>
</dbReference>
<comment type="caution">
    <text evidence="2">The sequence shown here is derived from an EMBL/GenBank/DDBJ whole genome shotgun (WGS) entry which is preliminary data.</text>
</comment>
<accession>A0A200Q2Z0</accession>
<feature type="domain" description="RNase H type-1" evidence="1">
    <location>
        <begin position="86"/>
        <end position="203"/>
    </location>
</feature>
<proteinExistence type="predicted"/>
<dbReference type="Proteomes" id="UP000195402">
    <property type="component" value="Unassembled WGS sequence"/>
</dbReference>
<gene>
    <name evidence="2" type="ORF">BVC80_8659g16</name>
</gene>
<sequence length="239" mass="26904">MCFLGLGKSTSIQSEQLLSEETNKGDIMGKQAIKMELQKDYISLMSLGRARQPGRCRWGKPRKGWYRVDTYGISTRNRGGCPAISTRSIGGCGAIIRDHEGTMIAAASGISDKKSFLYNEVQGVKLGLILAKKIGLKRVKVTTVSRYIYKHLTDQRELLEEDDDTSIVKPVFDEIRGIMLGFESVLFRISFRATNRAADYLAKLFKKNDEIKPGDLEVDKKLMKIIMSDAQGVEYDCWF</sequence>
<dbReference type="InParanoid" id="A0A200Q2Z0"/>